<dbReference type="GO" id="GO:0005886">
    <property type="term" value="C:plasma membrane"/>
    <property type="evidence" value="ECO:0007669"/>
    <property type="project" value="UniProtKB-SubCell"/>
</dbReference>
<sequence length="482" mass="55408">MLFSSLIFISCFLPAVLAVYYTLLRNRRKAQNVFLLLASLGFYAWGEPWFVLILVGSIIGNWIFGLWIDRSRENKMRCRWIITFMAIFNLSIIFVFKYLMFTLNNINKLFGTELPIPVIMLPIGISFFTFQAISYVLDVYRGHGQAQKNPLNVGLYISFFPQLVAGPIVRYETIAKQIMNRKETLEGFSQGVCRFLFGFGKKVLLANNFAIIADKAFSLPGDELSVSFAWLGAIAYTLQIYYDFSGYSDMAIGLGKMFGFEFLENFNYPYISKSISEFWRRWHISLGTWFRDYVYFPMGGSRVSSKWRMIFNLLVVWGLTGLWHGANWTFICWGLMYFVLIAAEKSFHFDSLGEGHIGAAILKRVYTLFMVIVGWVLFRAATIGNAFAYLSSMLLLSGNRFMDVNTAVYLAENKYFLIFGILFSMPIYHVLIKWAEARVHSGNRLVSGIINTVYPLGLMVLFLVALSYLVKGSYNPFIYFNF</sequence>
<feature type="transmembrane region" description="Helical" evidence="8">
    <location>
        <begin position="415"/>
        <end position="432"/>
    </location>
</feature>
<dbReference type="InterPro" id="IPR024194">
    <property type="entry name" value="Ac/AlaTfrase_AlgI/DltB"/>
</dbReference>
<keyword evidence="10" id="KW-1185">Reference proteome</keyword>
<evidence type="ECO:0000256" key="7">
    <source>
        <dbReference type="PIRNR" id="PIRNR016636"/>
    </source>
</evidence>
<dbReference type="PANTHER" id="PTHR13285">
    <property type="entry name" value="ACYLTRANSFERASE"/>
    <property type="match status" value="1"/>
</dbReference>
<dbReference type="PIRSF" id="PIRSF500217">
    <property type="entry name" value="AlgI"/>
    <property type="match status" value="1"/>
</dbReference>
<keyword evidence="6 7" id="KW-0472">Membrane</keyword>
<evidence type="ECO:0000256" key="2">
    <source>
        <dbReference type="ARBA" id="ARBA00010323"/>
    </source>
</evidence>
<reference evidence="9" key="1">
    <citation type="submission" date="2021-04" db="EMBL/GenBank/DDBJ databases">
        <title>Sinoanaerobacter chloroacetimidivorans sp. nov., an obligate anaerobic bacterium isolated from anaerobic sludge.</title>
        <authorList>
            <person name="Bao Y."/>
        </authorList>
    </citation>
    <scope>NUCLEOTIDE SEQUENCE</scope>
    <source>
        <strain evidence="9">BAD-6</strain>
    </source>
</reference>
<evidence type="ECO:0000256" key="4">
    <source>
        <dbReference type="ARBA" id="ARBA00022692"/>
    </source>
</evidence>
<feature type="transmembrane region" description="Helical" evidence="8">
    <location>
        <begin position="453"/>
        <end position="470"/>
    </location>
</feature>
<dbReference type="EMBL" id="JAGSND010000001">
    <property type="protein sequence ID" value="MBR0596747.1"/>
    <property type="molecule type" value="Genomic_DNA"/>
</dbReference>
<evidence type="ECO:0000256" key="8">
    <source>
        <dbReference type="SAM" id="Phobius"/>
    </source>
</evidence>
<evidence type="ECO:0000313" key="10">
    <source>
        <dbReference type="Proteomes" id="UP000675664"/>
    </source>
</evidence>
<comment type="subcellular location">
    <subcellularLocation>
        <location evidence="1">Cell membrane</location>
        <topology evidence="1">Multi-pass membrane protein</topology>
    </subcellularLocation>
</comment>
<dbReference type="GO" id="GO:0016746">
    <property type="term" value="F:acyltransferase activity"/>
    <property type="evidence" value="ECO:0007669"/>
    <property type="project" value="UniProtKB-KW"/>
</dbReference>
<evidence type="ECO:0000256" key="1">
    <source>
        <dbReference type="ARBA" id="ARBA00004651"/>
    </source>
</evidence>
<organism evidence="9 10">
    <name type="scientific">Sinanaerobacter chloroacetimidivorans</name>
    <dbReference type="NCBI Taxonomy" id="2818044"/>
    <lineage>
        <taxon>Bacteria</taxon>
        <taxon>Bacillati</taxon>
        <taxon>Bacillota</taxon>
        <taxon>Clostridia</taxon>
        <taxon>Peptostreptococcales</taxon>
        <taxon>Anaerovoracaceae</taxon>
        <taxon>Sinanaerobacter</taxon>
    </lineage>
</organism>
<dbReference type="InterPro" id="IPR004299">
    <property type="entry name" value="MBOAT_fam"/>
</dbReference>
<accession>A0A8J7VX93</accession>
<feature type="transmembrane region" description="Helical" evidence="8">
    <location>
        <begin position="119"/>
        <end position="140"/>
    </location>
</feature>
<protein>
    <submittedName>
        <fullName evidence="9">MBOAT family protein</fullName>
    </submittedName>
</protein>
<feature type="transmembrane region" description="Helical" evidence="8">
    <location>
        <begin position="80"/>
        <end position="99"/>
    </location>
</feature>
<evidence type="ECO:0000256" key="3">
    <source>
        <dbReference type="ARBA" id="ARBA00022475"/>
    </source>
</evidence>
<dbReference type="PIRSF" id="PIRSF016636">
    <property type="entry name" value="AlgI_DltB"/>
    <property type="match status" value="1"/>
</dbReference>
<dbReference type="GO" id="GO:0042121">
    <property type="term" value="P:alginic acid biosynthetic process"/>
    <property type="evidence" value="ECO:0007669"/>
    <property type="project" value="InterPro"/>
</dbReference>
<dbReference type="Proteomes" id="UP000675664">
    <property type="component" value="Unassembled WGS sequence"/>
</dbReference>
<dbReference type="InterPro" id="IPR051085">
    <property type="entry name" value="MB_O-acyltransferase"/>
</dbReference>
<evidence type="ECO:0000256" key="5">
    <source>
        <dbReference type="ARBA" id="ARBA00022989"/>
    </source>
</evidence>
<comment type="similarity">
    <text evidence="2 7">Belongs to the membrane-bound acyltransferase family.</text>
</comment>
<keyword evidence="7" id="KW-0012">Acyltransferase</keyword>
<evidence type="ECO:0000256" key="6">
    <source>
        <dbReference type="ARBA" id="ARBA00023136"/>
    </source>
</evidence>
<feature type="transmembrane region" description="Helical" evidence="8">
    <location>
        <begin position="307"/>
        <end position="324"/>
    </location>
</feature>
<feature type="transmembrane region" description="Helical" evidence="8">
    <location>
        <begin position="368"/>
        <end position="395"/>
    </location>
</feature>
<reference evidence="9" key="2">
    <citation type="submission" date="2021-04" db="EMBL/GenBank/DDBJ databases">
        <authorList>
            <person name="Liu J."/>
        </authorList>
    </citation>
    <scope>NUCLEOTIDE SEQUENCE</scope>
    <source>
        <strain evidence="9">BAD-6</strain>
    </source>
</reference>
<keyword evidence="4 8" id="KW-0812">Transmembrane</keyword>
<feature type="transmembrane region" description="Helical" evidence="8">
    <location>
        <begin position="42"/>
        <end position="68"/>
    </location>
</feature>
<dbReference type="RefSeq" id="WP_227016868.1">
    <property type="nucleotide sequence ID" value="NZ_JAGSND010000001.1"/>
</dbReference>
<dbReference type="InterPro" id="IPR028362">
    <property type="entry name" value="AlgI"/>
</dbReference>
<evidence type="ECO:0000313" key="9">
    <source>
        <dbReference type="EMBL" id="MBR0596747.1"/>
    </source>
</evidence>
<keyword evidence="3 7" id="KW-1003">Cell membrane</keyword>
<keyword evidence="7" id="KW-0808">Transferase</keyword>
<proteinExistence type="inferred from homology"/>
<keyword evidence="5 8" id="KW-1133">Transmembrane helix</keyword>
<gene>
    <name evidence="9" type="ORF">KCX82_02555</name>
</gene>
<dbReference type="Pfam" id="PF03062">
    <property type="entry name" value="MBOAT"/>
    <property type="match status" value="1"/>
</dbReference>
<dbReference type="PANTHER" id="PTHR13285:SF18">
    <property type="entry name" value="PROTEIN-CYSTEINE N-PALMITOYLTRANSFERASE RASP"/>
    <property type="match status" value="1"/>
</dbReference>
<dbReference type="AlphaFoldDB" id="A0A8J7VX93"/>
<comment type="caution">
    <text evidence="9">The sequence shown here is derived from an EMBL/GenBank/DDBJ whole genome shotgun (WGS) entry which is preliminary data.</text>
</comment>
<name>A0A8J7VX93_9FIRM</name>